<evidence type="ECO:0000313" key="2">
    <source>
        <dbReference type="EMBL" id="MDT0266664.1"/>
    </source>
</evidence>
<sequence>MTDARTAAWRPGRPATAAARPPLPVLPLFPGVPDYPALLRAQRDAGFRHAADALFPPAEPATGGYRPTLRGDDRADAGFRILDGLLLPPERGSDLRRVDAAACDAAAERWAVSGDPRVGAAREVLRRLAAAERAEPMAVRRIVLYQLCVLLTDAGGGADAARAVALGVDRSEAGELAAAVAAGFPAAGPVREAAERLLDVRRQRRLRTAAGLAALLPAAPADQRLAALLAELTAELATLTAELAEAERLAAAGEHATATAVALRAARRALDDPAARTLLFTVAAAVAGDGQGRVTAAPTPAGPVVVSWPTPSRPVRCLVVRFPDGVPEEAVALDVPADAGQTVVDPEPLTGRPSRYAVLPLEGDRPAGAALACGPVTVLPEVSGAVGRAVPGGVACAWRAHPAAAAVRAVRADGADVPCGPHGFMERPLPPGEYVYRVSCGYRDPAGDLVWSPGVRVAAVAADWPGPVAGIDARPAGTAGQVRVSWPPPARGESRLVVWRDRAPEPGSDVSDALGRLSAVHGDDTGTVTVLPPLGGALRLTVLSVLGDRAVAGPSVLLERPGAVQEFAVTRVAPDRAVVAFRWPEPAVLVLLAWAGDGDGGRGELRVARSRHRAGPVELPVGPGRCTVTAAPVARPDATLAFGTDVRVELPAVPLPRLALHRAQGVFGPARRTLSDAVRRALRRLTRRA</sequence>
<proteinExistence type="predicted"/>
<keyword evidence="1" id="KW-0175">Coiled coil</keyword>
<evidence type="ECO:0000256" key="1">
    <source>
        <dbReference type="SAM" id="Coils"/>
    </source>
</evidence>
<keyword evidence="3" id="KW-1185">Reference proteome</keyword>
<feature type="coiled-coil region" evidence="1">
    <location>
        <begin position="222"/>
        <end position="256"/>
    </location>
</feature>
<name>A0ABU2JPM0_9ACTN</name>
<evidence type="ECO:0000313" key="3">
    <source>
        <dbReference type="Proteomes" id="UP001183410"/>
    </source>
</evidence>
<dbReference type="RefSeq" id="WP_311666699.1">
    <property type="nucleotide sequence ID" value="NZ_JAVREO010000005.1"/>
</dbReference>
<gene>
    <name evidence="2" type="ORF">RM844_10205</name>
</gene>
<protein>
    <recommendedName>
        <fullName evidence="4">LigA protein</fullName>
    </recommendedName>
</protein>
<dbReference type="EMBL" id="JAVREO010000005">
    <property type="protein sequence ID" value="MDT0266664.1"/>
    <property type="molecule type" value="Genomic_DNA"/>
</dbReference>
<organism evidence="2 3">
    <name type="scientific">Streptomyces chisholmiae</name>
    <dbReference type="NCBI Taxonomy" id="3075540"/>
    <lineage>
        <taxon>Bacteria</taxon>
        <taxon>Bacillati</taxon>
        <taxon>Actinomycetota</taxon>
        <taxon>Actinomycetes</taxon>
        <taxon>Kitasatosporales</taxon>
        <taxon>Streptomycetaceae</taxon>
        <taxon>Streptomyces</taxon>
    </lineage>
</organism>
<evidence type="ECO:0008006" key="4">
    <source>
        <dbReference type="Google" id="ProtNLM"/>
    </source>
</evidence>
<dbReference type="Proteomes" id="UP001183410">
    <property type="component" value="Unassembled WGS sequence"/>
</dbReference>
<accession>A0ABU2JPM0</accession>
<reference evidence="3" key="1">
    <citation type="submission" date="2023-07" db="EMBL/GenBank/DDBJ databases">
        <title>30 novel species of actinomycetes from the DSMZ collection.</title>
        <authorList>
            <person name="Nouioui I."/>
        </authorList>
    </citation>
    <scope>NUCLEOTIDE SEQUENCE [LARGE SCALE GENOMIC DNA]</scope>
    <source>
        <strain evidence="3">DSM 44915</strain>
    </source>
</reference>
<comment type="caution">
    <text evidence="2">The sequence shown here is derived from an EMBL/GenBank/DDBJ whole genome shotgun (WGS) entry which is preliminary data.</text>
</comment>